<sequence length="47" mass="5454">MSDKGPGCPKFFMTRRQGLRVERQNTLRNEQALLLVLRPHPDVYATL</sequence>
<evidence type="ECO:0000313" key="2">
    <source>
        <dbReference type="Proteomes" id="UP000070376"/>
    </source>
</evidence>
<organism evidence="1 2">
    <name type="scientific">Heyndrickxia coagulans</name>
    <name type="common">Weizmannia coagulans</name>
    <dbReference type="NCBI Taxonomy" id="1398"/>
    <lineage>
        <taxon>Bacteria</taxon>
        <taxon>Bacillati</taxon>
        <taxon>Bacillota</taxon>
        <taxon>Bacilli</taxon>
        <taxon>Bacillales</taxon>
        <taxon>Bacillaceae</taxon>
        <taxon>Heyndrickxia</taxon>
    </lineage>
</organism>
<evidence type="ECO:0000313" key="1">
    <source>
        <dbReference type="EMBL" id="KWZ77648.1"/>
    </source>
</evidence>
<comment type="caution">
    <text evidence="1">The sequence shown here is derived from an EMBL/GenBank/DDBJ whole genome shotgun (WGS) entry which is preliminary data.</text>
</comment>
<dbReference type="AlphaFoldDB" id="A0A133KDK1"/>
<protein>
    <submittedName>
        <fullName evidence="1">Uncharacterized protein</fullName>
    </submittedName>
</protein>
<dbReference type="EMBL" id="LRPN01000165">
    <property type="protein sequence ID" value="KWZ77648.1"/>
    <property type="molecule type" value="Genomic_DNA"/>
</dbReference>
<accession>A0A133KDK1</accession>
<name>A0A133KDK1_HEYCO</name>
<dbReference type="Proteomes" id="UP000070376">
    <property type="component" value="Unassembled WGS sequence"/>
</dbReference>
<gene>
    <name evidence="1" type="ORF">HMPREF3213_03251</name>
</gene>
<reference evidence="2" key="1">
    <citation type="submission" date="2016-01" db="EMBL/GenBank/DDBJ databases">
        <authorList>
            <person name="Mitreva M."/>
            <person name="Pepin K.H."/>
            <person name="Mihindukulasuriya K.A."/>
            <person name="Fulton R."/>
            <person name="Fronick C."/>
            <person name="O'Laughlin M."/>
            <person name="Miner T."/>
            <person name="Herter B."/>
            <person name="Rosa B.A."/>
            <person name="Cordes M."/>
            <person name="Tomlinson C."/>
            <person name="Wollam A."/>
            <person name="Palsikar V.B."/>
            <person name="Mardis E.R."/>
            <person name="Wilson R.K."/>
        </authorList>
    </citation>
    <scope>NUCLEOTIDE SEQUENCE [LARGE SCALE GENOMIC DNA]</scope>
    <source>
        <strain evidence="2">GED7749B</strain>
    </source>
</reference>
<dbReference type="PATRIC" id="fig|1398.22.peg.3260"/>
<proteinExistence type="predicted"/>